<accession>A0A0E9WX00</accession>
<organism evidence="2">
    <name type="scientific">Anguilla anguilla</name>
    <name type="common">European freshwater eel</name>
    <name type="synonym">Muraena anguilla</name>
    <dbReference type="NCBI Taxonomy" id="7936"/>
    <lineage>
        <taxon>Eukaryota</taxon>
        <taxon>Metazoa</taxon>
        <taxon>Chordata</taxon>
        <taxon>Craniata</taxon>
        <taxon>Vertebrata</taxon>
        <taxon>Euteleostomi</taxon>
        <taxon>Actinopterygii</taxon>
        <taxon>Neopterygii</taxon>
        <taxon>Teleostei</taxon>
        <taxon>Anguilliformes</taxon>
        <taxon>Anguillidae</taxon>
        <taxon>Anguilla</taxon>
    </lineage>
</organism>
<reference evidence="2" key="1">
    <citation type="submission" date="2014-11" db="EMBL/GenBank/DDBJ databases">
        <authorList>
            <person name="Amaro Gonzalez C."/>
        </authorList>
    </citation>
    <scope>NUCLEOTIDE SEQUENCE</scope>
</reference>
<proteinExistence type="predicted"/>
<feature type="signal peptide" evidence="1">
    <location>
        <begin position="1"/>
        <end position="20"/>
    </location>
</feature>
<name>A0A0E9WX00_ANGAN</name>
<dbReference type="AlphaFoldDB" id="A0A0E9WX00"/>
<protein>
    <submittedName>
        <fullName evidence="2">Uncharacterized protein</fullName>
    </submittedName>
</protein>
<dbReference type="EMBL" id="GBXM01013673">
    <property type="protein sequence ID" value="JAH94904.1"/>
    <property type="molecule type" value="Transcribed_RNA"/>
</dbReference>
<evidence type="ECO:0000256" key="1">
    <source>
        <dbReference type="SAM" id="SignalP"/>
    </source>
</evidence>
<sequence length="65" mass="7759">MIHILKLLTLFLMLKYQCLKLDVKLFTINLNLKYNIFSIQNTEFTQYMEVHVYQCARGLKICIMG</sequence>
<reference evidence="2" key="2">
    <citation type="journal article" date="2015" name="Fish Shellfish Immunol.">
        <title>Early steps in the European eel (Anguilla anguilla)-Vibrio vulnificus interaction in the gills: Role of the RtxA13 toxin.</title>
        <authorList>
            <person name="Callol A."/>
            <person name="Pajuelo D."/>
            <person name="Ebbesson L."/>
            <person name="Teles M."/>
            <person name="MacKenzie S."/>
            <person name="Amaro C."/>
        </authorList>
    </citation>
    <scope>NUCLEOTIDE SEQUENCE</scope>
</reference>
<keyword evidence="1" id="KW-0732">Signal</keyword>
<evidence type="ECO:0000313" key="2">
    <source>
        <dbReference type="EMBL" id="JAH94904.1"/>
    </source>
</evidence>
<feature type="chain" id="PRO_5002435052" evidence="1">
    <location>
        <begin position="21"/>
        <end position="65"/>
    </location>
</feature>